<proteinExistence type="predicted"/>
<protein>
    <submittedName>
        <fullName evidence="2">Uncharacterized protein</fullName>
    </submittedName>
</protein>
<organism evidence="2 3">
    <name type="scientific">Acer saccharum</name>
    <name type="common">Sugar maple</name>
    <dbReference type="NCBI Taxonomy" id="4024"/>
    <lineage>
        <taxon>Eukaryota</taxon>
        <taxon>Viridiplantae</taxon>
        <taxon>Streptophyta</taxon>
        <taxon>Embryophyta</taxon>
        <taxon>Tracheophyta</taxon>
        <taxon>Spermatophyta</taxon>
        <taxon>Magnoliopsida</taxon>
        <taxon>eudicotyledons</taxon>
        <taxon>Gunneridae</taxon>
        <taxon>Pentapetalae</taxon>
        <taxon>rosids</taxon>
        <taxon>malvids</taxon>
        <taxon>Sapindales</taxon>
        <taxon>Sapindaceae</taxon>
        <taxon>Hippocastanoideae</taxon>
        <taxon>Acereae</taxon>
        <taxon>Acer</taxon>
    </lineage>
</organism>
<feature type="transmembrane region" description="Helical" evidence="1">
    <location>
        <begin position="32"/>
        <end position="50"/>
    </location>
</feature>
<sequence>MAKVNVNDVVEGIDKQLKLSEDSLVLSENLKLLRFCILGCLFLLFQFAIFKGMEIWFHPTPQELIGHYLRKKRLDPDCSVQKIEVFVLVAAALTVAAQTVGAGVGGQSMGALRPGGLNSGGYHCSRLSSR</sequence>
<keyword evidence="1" id="KW-1133">Transmembrane helix</keyword>
<gene>
    <name evidence="2" type="ORF">LWI29_016591</name>
</gene>
<name>A0AA39VNE4_ACESA</name>
<dbReference type="AlphaFoldDB" id="A0AA39VNE4"/>
<dbReference type="EMBL" id="JAUESC010000382">
    <property type="protein sequence ID" value="KAK0587050.1"/>
    <property type="molecule type" value="Genomic_DNA"/>
</dbReference>
<reference evidence="2" key="1">
    <citation type="journal article" date="2022" name="Plant J.">
        <title>Strategies of tolerance reflected in two North American maple genomes.</title>
        <authorList>
            <person name="McEvoy S.L."/>
            <person name="Sezen U.U."/>
            <person name="Trouern-Trend A."/>
            <person name="McMahon S.M."/>
            <person name="Schaberg P.G."/>
            <person name="Yang J."/>
            <person name="Wegrzyn J.L."/>
            <person name="Swenson N.G."/>
        </authorList>
    </citation>
    <scope>NUCLEOTIDE SEQUENCE</scope>
    <source>
        <strain evidence="2">NS2018</strain>
    </source>
</reference>
<evidence type="ECO:0000256" key="1">
    <source>
        <dbReference type="SAM" id="Phobius"/>
    </source>
</evidence>
<keyword evidence="1" id="KW-0812">Transmembrane</keyword>
<comment type="caution">
    <text evidence="2">The sequence shown here is derived from an EMBL/GenBank/DDBJ whole genome shotgun (WGS) entry which is preliminary data.</text>
</comment>
<evidence type="ECO:0000313" key="3">
    <source>
        <dbReference type="Proteomes" id="UP001168877"/>
    </source>
</evidence>
<evidence type="ECO:0000313" key="2">
    <source>
        <dbReference type="EMBL" id="KAK0587050.1"/>
    </source>
</evidence>
<accession>A0AA39VNE4</accession>
<dbReference type="Proteomes" id="UP001168877">
    <property type="component" value="Unassembled WGS sequence"/>
</dbReference>
<reference evidence="2" key="2">
    <citation type="submission" date="2023-06" db="EMBL/GenBank/DDBJ databases">
        <authorList>
            <person name="Swenson N.G."/>
            <person name="Wegrzyn J.L."/>
            <person name="Mcevoy S.L."/>
        </authorList>
    </citation>
    <scope>NUCLEOTIDE SEQUENCE</scope>
    <source>
        <strain evidence="2">NS2018</strain>
        <tissue evidence="2">Leaf</tissue>
    </source>
</reference>
<keyword evidence="3" id="KW-1185">Reference proteome</keyword>
<keyword evidence="1" id="KW-0472">Membrane</keyword>